<dbReference type="Gene3D" id="3.40.50.2000">
    <property type="entry name" value="Glycogen Phosphorylase B"/>
    <property type="match status" value="2"/>
</dbReference>
<dbReference type="STRING" id="476652.DEAC_c21630"/>
<dbReference type="InterPro" id="IPR050194">
    <property type="entry name" value="Glycosyltransferase_grp1"/>
</dbReference>
<comment type="caution">
    <text evidence="2">The sequence shown here is derived from an EMBL/GenBank/DDBJ whole genome shotgun (WGS) entry which is preliminary data.</text>
</comment>
<dbReference type="SUPFAM" id="SSF53756">
    <property type="entry name" value="UDP-Glycosyltransferase/glycogen phosphorylase"/>
    <property type="match status" value="1"/>
</dbReference>
<keyword evidence="2" id="KW-0808">Transferase</keyword>
<dbReference type="GO" id="GO:0016757">
    <property type="term" value="F:glycosyltransferase activity"/>
    <property type="evidence" value="ECO:0007669"/>
    <property type="project" value="UniProtKB-KW"/>
</dbReference>
<proteinExistence type="predicted"/>
<dbReference type="AlphaFoldDB" id="A0A0J1FRM0"/>
<protein>
    <submittedName>
        <fullName evidence="2">Putative teichuronic acid biosynthesis glycosyltransferase TuaC</fullName>
        <ecNumber evidence="2">2.4.-.-</ecNumber>
    </submittedName>
</protein>
<sequence length="417" mass="48362">MRNTLVILNYQREIPPFMQSVIHFANDVYEKIIYITPELYNDNRNACRATKLEVYQVPRSKWRWALLKSPVNMLNTDSQNQIKIARTQNVSKRALLEQLIRYSVCSEVLKKQVCELIVASKITPKETVILATWFSNEAYATAKLKKMYPDFRSISYAHSFEIDVNKNALMAYGYNQVKHEGCDRIVFISYVMRQQYFDYICTIYPQIKDYSTIVRYLGSEKAYPDKESQESVDDTLRIASCSGVIPIKRVHLIVDALSFWNGGRIEWIHIGGGPDLEELKALAEAKLSKKKKVNYSFKGTLPNKKVQEYYVENPVDLFINVSEAEGLPVSLMECMSYGIPAIATDVGGSREIITENTGFLLSKDFKPHQLTELIEEYAKFSTEQRQEYRRNARIFWNTYFNARNNAKNFLEEIRVQI</sequence>
<organism evidence="2 3">
    <name type="scientific">Desulfosporosinus acididurans</name>
    <dbReference type="NCBI Taxonomy" id="476652"/>
    <lineage>
        <taxon>Bacteria</taxon>
        <taxon>Bacillati</taxon>
        <taxon>Bacillota</taxon>
        <taxon>Clostridia</taxon>
        <taxon>Eubacteriales</taxon>
        <taxon>Desulfitobacteriaceae</taxon>
        <taxon>Desulfosporosinus</taxon>
    </lineage>
</organism>
<dbReference type="InterPro" id="IPR001296">
    <property type="entry name" value="Glyco_trans_1"/>
</dbReference>
<dbReference type="PANTHER" id="PTHR45947:SF3">
    <property type="entry name" value="SULFOQUINOVOSYL TRANSFERASE SQD2"/>
    <property type="match status" value="1"/>
</dbReference>
<name>A0A0J1FRM0_9FIRM</name>
<keyword evidence="2" id="KW-0328">Glycosyltransferase</keyword>
<dbReference type="PATRIC" id="fig|476652.3.peg.2240"/>
<gene>
    <name evidence="2" type="primary">tuaC</name>
    <name evidence="2" type="ORF">DEAC_c21630</name>
</gene>
<evidence type="ECO:0000313" key="3">
    <source>
        <dbReference type="Proteomes" id="UP000036356"/>
    </source>
</evidence>
<reference evidence="2 3" key="1">
    <citation type="submission" date="2015-06" db="EMBL/GenBank/DDBJ databases">
        <title>Draft genome of the moderately acidophilic sulfate reducer Candidatus Desulfosporosinus acididurans strain M1.</title>
        <authorList>
            <person name="Poehlein A."/>
            <person name="Petzsch P."/>
            <person name="Johnson B.D."/>
            <person name="Schloemann M."/>
            <person name="Daniel R."/>
            <person name="Muehling M."/>
        </authorList>
    </citation>
    <scope>NUCLEOTIDE SEQUENCE [LARGE SCALE GENOMIC DNA]</scope>
    <source>
        <strain evidence="2 3">M1</strain>
    </source>
</reference>
<dbReference type="Pfam" id="PF00534">
    <property type="entry name" value="Glycos_transf_1"/>
    <property type="match status" value="1"/>
</dbReference>
<evidence type="ECO:0000259" key="1">
    <source>
        <dbReference type="Pfam" id="PF00534"/>
    </source>
</evidence>
<keyword evidence="3" id="KW-1185">Reference proteome</keyword>
<dbReference type="RefSeq" id="WP_053006374.1">
    <property type="nucleotide sequence ID" value="NZ_LDZY01000006.1"/>
</dbReference>
<dbReference type="Proteomes" id="UP000036356">
    <property type="component" value="Unassembled WGS sequence"/>
</dbReference>
<dbReference type="EMBL" id="LDZY01000006">
    <property type="protein sequence ID" value="KLU66124.1"/>
    <property type="molecule type" value="Genomic_DNA"/>
</dbReference>
<dbReference type="PANTHER" id="PTHR45947">
    <property type="entry name" value="SULFOQUINOVOSYL TRANSFERASE SQD2"/>
    <property type="match status" value="1"/>
</dbReference>
<dbReference type="EC" id="2.4.-.-" evidence="2"/>
<accession>A0A0J1FRM0</accession>
<evidence type="ECO:0000313" key="2">
    <source>
        <dbReference type="EMBL" id="KLU66124.1"/>
    </source>
</evidence>
<feature type="domain" description="Glycosyl transferase family 1" evidence="1">
    <location>
        <begin position="232"/>
        <end position="393"/>
    </location>
</feature>